<dbReference type="HOGENOM" id="CLU_042307_1_0_1"/>
<evidence type="ECO:0000313" key="12">
    <source>
        <dbReference type="EMBL" id="EXF73143.1"/>
    </source>
</evidence>
<dbReference type="InterPro" id="IPR036691">
    <property type="entry name" value="Endo/exonu/phosph_ase_sf"/>
</dbReference>
<evidence type="ECO:0000256" key="4">
    <source>
        <dbReference type="ARBA" id="ARBA00022722"/>
    </source>
</evidence>
<dbReference type="GO" id="GO:0004518">
    <property type="term" value="F:nuclease activity"/>
    <property type="evidence" value="ECO:0007669"/>
    <property type="project" value="UniProtKB-KW"/>
</dbReference>
<dbReference type="Pfam" id="PF03372">
    <property type="entry name" value="Exo_endo_phos"/>
    <property type="match status" value="1"/>
</dbReference>
<comment type="caution">
    <text evidence="12">The sequence shown here is derived from an EMBL/GenBank/DDBJ whole genome shotgun (WGS) entry which is preliminary data.</text>
</comment>
<dbReference type="OrthoDB" id="9975959at2759"/>
<evidence type="ECO:0000256" key="6">
    <source>
        <dbReference type="ARBA" id="ARBA00022763"/>
    </source>
</evidence>
<keyword evidence="8" id="KW-0460">Magnesium</keyword>
<evidence type="ECO:0000256" key="9">
    <source>
        <dbReference type="ARBA" id="ARBA00023204"/>
    </source>
</evidence>
<dbReference type="Gene3D" id="3.60.10.10">
    <property type="entry name" value="Endonuclease/exonuclease/phosphatase"/>
    <property type="match status" value="1"/>
</dbReference>
<dbReference type="KEGG" id="cfj:CFIO01_12000"/>
<name>A0A010RLW8_9PEZI</name>
<dbReference type="InterPro" id="IPR005135">
    <property type="entry name" value="Endo/exonuclease/phosphatase"/>
</dbReference>
<dbReference type="GO" id="GO:0006302">
    <property type="term" value="P:double-strand break repair"/>
    <property type="evidence" value="ECO:0007669"/>
    <property type="project" value="TreeGrafter"/>
</dbReference>
<dbReference type="PANTHER" id="PTHR15822">
    <property type="entry name" value="TRAF AND TNF RECEPTOR-ASSOCIATED PROTEIN"/>
    <property type="match status" value="1"/>
</dbReference>
<evidence type="ECO:0000256" key="5">
    <source>
        <dbReference type="ARBA" id="ARBA00022723"/>
    </source>
</evidence>
<comment type="subcellular location">
    <subcellularLocation>
        <location evidence="3">Nucleus</location>
        <location evidence="3">PML body</location>
    </subcellularLocation>
</comment>
<feature type="domain" description="Endonuclease/exonuclease/phosphatase" evidence="11">
    <location>
        <begin position="59"/>
        <end position="281"/>
    </location>
</feature>
<dbReference type="GO" id="GO:0046872">
    <property type="term" value="F:metal ion binding"/>
    <property type="evidence" value="ECO:0007669"/>
    <property type="project" value="UniProtKB-KW"/>
</dbReference>
<dbReference type="InterPro" id="IPR051547">
    <property type="entry name" value="TDP2-like"/>
</dbReference>
<evidence type="ECO:0000313" key="13">
    <source>
        <dbReference type="Proteomes" id="UP000020467"/>
    </source>
</evidence>
<comment type="cofactor">
    <cofactor evidence="2">
        <name>Mg(2+)</name>
        <dbReference type="ChEBI" id="CHEBI:18420"/>
    </cofactor>
</comment>
<evidence type="ECO:0000256" key="10">
    <source>
        <dbReference type="ARBA" id="ARBA00023242"/>
    </source>
</evidence>
<reference evidence="12 13" key="1">
    <citation type="submission" date="2014-02" db="EMBL/GenBank/DDBJ databases">
        <title>The genome sequence of Colletotrichum fioriniae PJ7.</title>
        <authorList>
            <person name="Baroncelli R."/>
            <person name="Thon M.R."/>
        </authorList>
    </citation>
    <scope>NUCLEOTIDE SEQUENCE [LARGE SCALE GENOMIC DNA]</scope>
    <source>
        <strain evidence="12 13">PJ7</strain>
    </source>
</reference>
<sequence>MSWSATQQDAERLAPVAQSWHQYELTTNSWEIVKNHDVDSPPPIVPQDTTESSPRFVLATWNVEAFDREPARRITSILDQLLNHSPSPDVIFFQEVSITMLSALLNNSTIRDNWYSSEKDSQNWIGAPLAAFATITFLSKAKFGHFGRVALASLGRVSRIKYRSFYRRDALCSEVFVPSRQPGTQTITYKRLQLVNVHLDSLSNGAACRPAQLQCVGSLLHEVGHGLVAGDFNPVTPHIDASLVEDNDLLDAWKELKGEENGYTWGVNGTERFPANRMDKVATVGLRPLHIEVLHPMQVLLPGEDGSVPWSDHSGLKCTFTLASP</sequence>
<dbReference type="Proteomes" id="UP000020467">
    <property type="component" value="Unassembled WGS sequence"/>
</dbReference>
<dbReference type="GO" id="GO:0005737">
    <property type="term" value="C:cytoplasm"/>
    <property type="evidence" value="ECO:0007669"/>
    <property type="project" value="TreeGrafter"/>
</dbReference>
<dbReference type="EMBL" id="JARH01001080">
    <property type="protein sequence ID" value="EXF73143.1"/>
    <property type="molecule type" value="Genomic_DNA"/>
</dbReference>
<protein>
    <recommendedName>
        <fullName evidence="11">Endonuclease/exonuclease/phosphatase domain-containing protein</fullName>
    </recommendedName>
</protein>
<evidence type="ECO:0000256" key="8">
    <source>
        <dbReference type="ARBA" id="ARBA00022842"/>
    </source>
</evidence>
<dbReference type="SUPFAM" id="SSF56219">
    <property type="entry name" value="DNase I-like"/>
    <property type="match status" value="1"/>
</dbReference>
<proteinExistence type="predicted"/>
<keyword evidence="9" id="KW-0234">DNA repair</keyword>
<evidence type="ECO:0000256" key="2">
    <source>
        <dbReference type="ARBA" id="ARBA00001946"/>
    </source>
</evidence>
<evidence type="ECO:0000256" key="7">
    <source>
        <dbReference type="ARBA" id="ARBA00022801"/>
    </source>
</evidence>
<keyword evidence="13" id="KW-1185">Reference proteome</keyword>
<keyword evidence="10" id="KW-0539">Nucleus</keyword>
<dbReference type="GO" id="GO:0003697">
    <property type="term" value="F:single-stranded DNA binding"/>
    <property type="evidence" value="ECO:0007669"/>
    <property type="project" value="TreeGrafter"/>
</dbReference>
<comment type="cofactor">
    <cofactor evidence="1">
        <name>Mn(2+)</name>
        <dbReference type="ChEBI" id="CHEBI:29035"/>
    </cofactor>
</comment>
<dbReference type="AlphaFoldDB" id="A0A010RLW8"/>
<gene>
    <name evidence="12" type="ORF">CFIO01_12000</name>
</gene>
<accession>A0A010RLW8</accession>
<dbReference type="GO" id="GO:0070260">
    <property type="term" value="F:5'-tyrosyl-DNA phosphodiesterase activity"/>
    <property type="evidence" value="ECO:0007669"/>
    <property type="project" value="TreeGrafter"/>
</dbReference>
<dbReference type="PANTHER" id="PTHR15822:SF4">
    <property type="entry name" value="TYROSYL-DNA PHOSPHODIESTERASE 2"/>
    <property type="match status" value="1"/>
</dbReference>
<evidence type="ECO:0000256" key="1">
    <source>
        <dbReference type="ARBA" id="ARBA00001936"/>
    </source>
</evidence>
<evidence type="ECO:0000259" key="11">
    <source>
        <dbReference type="Pfam" id="PF03372"/>
    </source>
</evidence>
<organism evidence="12 13">
    <name type="scientific">Colletotrichum fioriniae PJ7</name>
    <dbReference type="NCBI Taxonomy" id="1445577"/>
    <lineage>
        <taxon>Eukaryota</taxon>
        <taxon>Fungi</taxon>
        <taxon>Dikarya</taxon>
        <taxon>Ascomycota</taxon>
        <taxon>Pezizomycotina</taxon>
        <taxon>Sordariomycetes</taxon>
        <taxon>Hypocreomycetidae</taxon>
        <taxon>Glomerellales</taxon>
        <taxon>Glomerellaceae</taxon>
        <taxon>Colletotrichum</taxon>
        <taxon>Colletotrichum acutatum species complex</taxon>
    </lineage>
</organism>
<keyword evidence="7" id="KW-0378">Hydrolase</keyword>
<dbReference type="eggNOG" id="ENOG502S394">
    <property type="taxonomic scope" value="Eukaryota"/>
</dbReference>
<keyword evidence="6" id="KW-0227">DNA damage</keyword>
<evidence type="ECO:0000256" key="3">
    <source>
        <dbReference type="ARBA" id="ARBA00004322"/>
    </source>
</evidence>
<keyword evidence="5" id="KW-0479">Metal-binding</keyword>
<keyword evidence="4" id="KW-0540">Nuclease</keyword>